<evidence type="ECO:0000313" key="2">
    <source>
        <dbReference type="Proteomes" id="UP001150217"/>
    </source>
</evidence>
<sequence>MTSTSIQHLLGRKPSSPPVVAYLNELSSAVELSAAPTPEIKSYPDVVYYNFYTLGLSLLFKPIEGYKPKIGSLHSELTEDKMILESLDLYNIPEIPMSDQKKKKESAFSTYPASPVILTNGEEDNSPHSLQFTRESTGKDFVQLLGEPDRKGGGSGPSSGSIGIWCEWTKHGILVEFGGVEAIGPQAWERGKDAVWKVVTIFLQNVQT</sequence>
<reference evidence="1" key="1">
    <citation type="submission" date="2022-08" db="EMBL/GenBank/DDBJ databases">
        <title>A Global Phylogenomic Analysis of the Shiitake Genus Lentinula.</title>
        <authorList>
            <consortium name="DOE Joint Genome Institute"/>
            <person name="Sierra-Patev S."/>
            <person name="Min B."/>
            <person name="Naranjo-Ortiz M."/>
            <person name="Looney B."/>
            <person name="Konkel Z."/>
            <person name="Slot J.C."/>
            <person name="Sakamoto Y."/>
            <person name="Steenwyk J.L."/>
            <person name="Rokas A."/>
            <person name="Carro J."/>
            <person name="Camarero S."/>
            <person name="Ferreira P."/>
            <person name="Molpeceres G."/>
            <person name="Ruiz-Duenas F.J."/>
            <person name="Serrano A."/>
            <person name="Henrissat B."/>
            <person name="Drula E."/>
            <person name="Hughes K.W."/>
            <person name="Mata J.L."/>
            <person name="Ishikawa N.K."/>
            <person name="Vargas-Isla R."/>
            <person name="Ushijima S."/>
            <person name="Smith C.A."/>
            <person name="Ahrendt S."/>
            <person name="Andreopoulos W."/>
            <person name="He G."/>
            <person name="Labutti K."/>
            <person name="Lipzen A."/>
            <person name="Ng V."/>
            <person name="Riley R."/>
            <person name="Sandor L."/>
            <person name="Barry K."/>
            <person name="Martinez A.T."/>
            <person name="Xiao Y."/>
            <person name="Gibbons J.G."/>
            <person name="Terashima K."/>
            <person name="Grigoriev I.V."/>
            <person name="Hibbett D.S."/>
        </authorList>
    </citation>
    <scope>NUCLEOTIDE SEQUENCE</scope>
    <source>
        <strain evidence="1">RHP3577 ss4</strain>
    </source>
</reference>
<comment type="caution">
    <text evidence="1">The sequence shown here is derived from an EMBL/GenBank/DDBJ whole genome shotgun (WGS) entry which is preliminary data.</text>
</comment>
<evidence type="ECO:0000313" key="1">
    <source>
        <dbReference type="EMBL" id="KAJ4499481.1"/>
    </source>
</evidence>
<dbReference type="EMBL" id="JANVFT010000010">
    <property type="protein sequence ID" value="KAJ4499481.1"/>
    <property type="molecule type" value="Genomic_DNA"/>
</dbReference>
<protein>
    <submittedName>
        <fullName evidence="1">Uncharacterized protein</fullName>
    </submittedName>
</protein>
<keyword evidence="2" id="KW-1185">Reference proteome</keyword>
<proteinExistence type="predicted"/>
<gene>
    <name evidence="1" type="ORF">C8R41DRAFT_24434</name>
</gene>
<dbReference type="Proteomes" id="UP001150217">
    <property type="component" value="Unassembled WGS sequence"/>
</dbReference>
<organism evidence="1 2">
    <name type="scientific">Lentinula lateritia</name>
    <dbReference type="NCBI Taxonomy" id="40482"/>
    <lineage>
        <taxon>Eukaryota</taxon>
        <taxon>Fungi</taxon>
        <taxon>Dikarya</taxon>
        <taxon>Basidiomycota</taxon>
        <taxon>Agaricomycotina</taxon>
        <taxon>Agaricomycetes</taxon>
        <taxon>Agaricomycetidae</taxon>
        <taxon>Agaricales</taxon>
        <taxon>Marasmiineae</taxon>
        <taxon>Omphalotaceae</taxon>
        <taxon>Lentinula</taxon>
    </lineage>
</organism>
<accession>A0ABQ8VU20</accession>
<name>A0ABQ8VU20_9AGAR</name>